<feature type="transmembrane region" description="Helical" evidence="1">
    <location>
        <begin position="123"/>
        <end position="143"/>
    </location>
</feature>
<proteinExistence type="predicted"/>
<evidence type="ECO:0000313" key="2">
    <source>
        <dbReference type="EMBL" id="MFD2692693.1"/>
    </source>
</evidence>
<keyword evidence="3" id="KW-1185">Reference proteome</keyword>
<dbReference type="RefSeq" id="WP_253065536.1">
    <property type="nucleotide sequence ID" value="NZ_JAMXWM010000048.1"/>
</dbReference>
<keyword evidence="1" id="KW-0472">Membrane</keyword>
<dbReference type="Proteomes" id="UP001597399">
    <property type="component" value="Unassembled WGS sequence"/>
</dbReference>
<name>A0ABW5S018_9BACL</name>
<accession>A0ABW5S018</accession>
<reference evidence="3" key="1">
    <citation type="journal article" date="2019" name="Int. J. Syst. Evol. Microbiol.">
        <title>The Global Catalogue of Microorganisms (GCM) 10K type strain sequencing project: providing services to taxonomists for standard genome sequencing and annotation.</title>
        <authorList>
            <consortium name="The Broad Institute Genomics Platform"/>
            <consortium name="The Broad Institute Genome Sequencing Center for Infectious Disease"/>
            <person name="Wu L."/>
            <person name="Ma J."/>
        </authorList>
    </citation>
    <scope>NUCLEOTIDE SEQUENCE [LARGE SCALE GENOMIC DNA]</scope>
    <source>
        <strain evidence="3">TISTR 2466</strain>
    </source>
</reference>
<dbReference type="InterPro" id="IPR024295">
    <property type="entry name" value="DUF2705"/>
</dbReference>
<feature type="transmembrane region" description="Helical" evidence="1">
    <location>
        <begin position="155"/>
        <end position="175"/>
    </location>
</feature>
<feature type="transmembrane region" description="Helical" evidence="1">
    <location>
        <begin position="7"/>
        <end position="34"/>
    </location>
</feature>
<sequence length="233" mass="27546">MDKIKQLVITFLMLIVYCYLTPKNGSITTLYGGIPVGGNLYFFLLNYFLFAIFSFFIFESTQKYINGYGIFQLVRHQSRKKIFQLLFSELIKYILIIESLKIFCYLLLNFIQRKQLPMYHLDVLVLFFGTIFCMIVFLLIQMLLEAKYSSKISLLYTQVIYILILFGSDICLKYFPNSVINYLFLNNYMMMRHYTLLNTSFLVNTLIVTLLFVLLTSTLYLTGKHIFEEKDIL</sequence>
<dbReference type="Pfam" id="PF10920">
    <property type="entry name" value="DUF2705"/>
    <property type="match status" value="1"/>
</dbReference>
<organism evidence="2 3">
    <name type="scientific">Sporolactobacillus shoreicorticis</name>
    <dbReference type="NCBI Taxonomy" id="1923877"/>
    <lineage>
        <taxon>Bacteria</taxon>
        <taxon>Bacillati</taxon>
        <taxon>Bacillota</taxon>
        <taxon>Bacilli</taxon>
        <taxon>Bacillales</taxon>
        <taxon>Sporolactobacillaceae</taxon>
        <taxon>Sporolactobacillus</taxon>
    </lineage>
</organism>
<feature type="transmembrane region" description="Helical" evidence="1">
    <location>
        <begin position="40"/>
        <end position="58"/>
    </location>
</feature>
<evidence type="ECO:0000256" key="1">
    <source>
        <dbReference type="SAM" id="Phobius"/>
    </source>
</evidence>
<evidence type="ECO:0008006" key="4">
    <source>
        <dbReference type="Google" id="ProtNLM"/>
    </source>
</evidence>
<keyword evidence="1" id="KW-0812">Transmembrane</keyword>
<protein>
    <recommendedName>
        <fullName evidence="4">ABC transporter permease</fullName>
    </recommendedName>
</protein>
<comment type="caution">
    <text evidence="2">The sequence shown here is derived from an EMBL/GenBank/DDBJ whole genome shotgun (WGS) entry which is preliminary data.</text>
</comment>
<feature type="transmembrane region" description="Helical" evidence="1">
    <location>
        <begin position="195"/>
        <end position="221"/>
    </location>
</feature>
<evidence type="ECO:0000313" key="3">
    <source>
        <dbReference type="Proteomes" id="UP001597399"/>
    </source>
</evidence>
<dbReference type="EMBL" id="JBHUMQ010000006">
    <property type="protein sequence ID" value="MFD2692693.1"/>
    <property type="molecule type" value="Genomic_DNA"/>
</dbReference>
<gene>
    <name evidence="2" type="ORF">ACFSUE_03475</name>
</gene>
<keyword evidence="1" id="KW-1133">Transmembrane helix</keyword>